<dbReference type="OrthoDB" id="170548at2157"/>
<organism evidence="2 3">
    <name type="scientific">Natrarchaeobius halalkaliphilus</name>
    <dbReference type="NCBI Taxonomy" id="1679091"/>
    <lineage>
        <taxon>Archaea</taxon>
        <taxon>Methanobacteriati</taxon>
        <taxon>Methanobacteriota</taxon>
        <taxon>Stenosarchaea group</taxon>
        <taxon>Halobacteria</taxon>
        <taxon>Halobacteriales</taxon>
        <taxon>Natrialbaceae</taxon>
        <taxon>Natrarchaeobius</taxon>
    </lineage>
</organism>
<evidence type="ECO:0000313" key="3">
    <source>
        <dbReference type="Proteomes" id="UP000273828"/>
    </source>
</evidence>
<dbReference type="EMBL" id="REFY01000004">
    <property type="protein sequence ID" value="RQG89033.1"/>
    <property type="molecule type" value="Genomic_DNA"/>
</dbReference>
<gene>
    <name evidence="2" type="ORF">EA462_11675</name>
</gene>
<evidence type="ECO:0000256" key="1">
    <source>
        <dbReference type="SAM" id="MobiDB-lite"/>
    </source>
</evidence>
<accession>A0A3N6LJU0</accession>
<feature type="region of interest" description="Disordered" evidence="1">
    <location>
        <begin position="141"/>
        <end position="166"/>
    </location>
</feature>
<dbReference type="Proteomes" id="UP000273828">
    <property type="component" value="Unassembled WGS sequence"/>
</dbReference>
<name>A0A3N6LJU0_9EURY</name>
<sequence length="166" mass="18077">MRVSIPGVPGVYYDTDTGTTALAAVTTAAGRRAPKPQGYAVQLVPYLWSFDVDLQEVPNDHPIQYLHPEGAVSMAELSSDRTDRRASTELESVLRFVWSVNRELESATDRVLGGSAGHEGVVIEIEDGRVGVDGDRLETDAFDVDGRASEEHDDRDSDESGSVDER</sequence>
<reference evidence="2 3" key="1">
    <citation type="submission" date="2018-10" db="EMBL/GenBank/DDBJ databases">
        <title>Natrarchaeobius chitinivorans gen. nov., sp. nov., and Natrarchaeobius haloalkaliphilus sp. nov., alkaliphilic, chitin-utilizing haloarchaea from hypersaline alkaline lakes.</title>
        <authorList>
            <person name="Sorokin D.Y."/>
            <person name="Elcheninov A.G."/>
            <person name="Kostrikina N.A."/>
            <person name="Bale N.J."/>
            <person name="Sinninghe Damste J.S."/>
            <person name="Khijniak T.V."/>
            <person name="Kublanov I.V."/>
            <person name="Toshchakov S.V."/>
        </authorList>
    </citation>
    <scope>NUCLEOTIDE SEQUENCE [LARGE SCALE GENOMIC DNA]</scope>
    <source>
        <strain evidence="2 3">AArcht-Sl</strain>
    </source>
</reference>
<dbReference type="RefSeq" id="WP_124178721.1">
    <property type="nucleotide sequence ID" value="NZ_REFY01000004.1"/>
</dbReference>
<comment type="caution">
    <text evidence="2">The sequence shown here is derived from an EMBL/GenBank/DDBJ whole genome shotgun (WGS) entry which is preliminary data.</text>
</comment>
<dbReference type="AlphaFoldDB" id="A0A3N6LJU0"/>
<proteinExistence type="predicted"/>
<feature type="compositionally biased region" description="Acidic residues" evidence="1">
    <location>
        <begin position="156"/>
        <end position="166"/>
    </location>
</feature>
<feature type="compositionally biased region" description="Basic and acidic residues" evidence="1">
    <location>
        <begin position="141"/>
        <end position="155"/>
    </location>
</feature>
<evidence type="ECO:0000313" key="2">
    <source>
        <dbReference type="EMBL" id="RQG89033.1"/>
    </source>
</evidence>
<protein>
    <submittedName>
        <fullName evidence="2">Uncharacterized protein</fullName>
    </submittedName>
</protein>
<keyword evidence="3" id="KW-1185">Reference proteome</keyword>